<dbReference type="AlphaFoldDB" id="A0A932CNW1"/>
<proteinExistence type="predicted"/>
<dbReference type="EMBL" id="JACPRF010000243">
    <property type="protein sequence ID" value="MBI2876815.1"/>
    <property type="molecule type" value="Genomic_DNA"/>
</dbReference>
<organism evidence="1 2">
    <name type="scientific">Tectimicrobiota bacterium</name>
    <dbReference type="NCBI Taxonomy" id="2528274"/>
    <lineage>
        <taxon>Bacteria</taxon>
        <taxon>Pseudomonadati</taxon>
        <taxon>Nitrospinota/Tectimicrobiota group</taxon>
        <taxon>Candidatus Tectimicrobiota</taxon>
    </lineage>
</organism>
<dbReference type="Proteomes" id="UP000769766">
    <property type="component" value="Unassembled WGS sequence"/>
</dbReference>
<protein>
    <submittedName>
        <fullName evidence="1">Uncharacterized protein</fullName>
    </submittedName>
</protein>
<name>A0A932CNW1_UNCTE</name>
<comment type="caution">
    <text evidence="1">The sequence shown here is derived from an EMBL/GenBank/DDBJ whole genome shotgun (WGS) entry which is preliminary data.</text>
</comment>
<sequence>MTKDRQGEIKGIRLNGVDVPLREKEILSSSTSSGWENRLFRDQCLLRWGDLRARVYKTHGWREEEAVR</sequence>
<reference evidence="1" key="1">
    <citation type="submission" date="2020-07" db="EMBL/GenBank/DDBJ databases">
        <title>Huge and variable diversity of episymbiotic CPR bacteria and DPANN archaea in groundwater ecosystems.</title>
        <authorList>
            <person name="He C.Y."/>
            <person name="Keren R."/>
            <person name="Whittaker M."/>
            <person name="Farag I.F."/>
            <person name="Doudna J."/>
            <person name="Cate J.H.D."/>
            <person name="Banfield J.F."/>
        </authorList>
    </citation>
    <scope>NUCLEOTIDE SEQUENCE</scope>
    <source>
        <strain evidence="1">NC_groundwater_672_Ag_B-0.1um_62_36</strain>
    </source>
</reference>
<gene>
    <name evidence="1" type="ORF">HYY20_08035</name>
</gene>
<evidence type="ECO:0000313" key="2">
    <source>
        <dbReference type="Proteomes" id="UP000769766"/>
    </source>
</evidence>
<accession>A0A932CNW1</accession>
<evidence type="ECO:0000313" key="1">
    <source>
        <dbReference type="EMBL" id="MBI2876815.1"/>
    </source>
</evidence>